<dbReference type="Pfam" id="PF07956">
    <property type="entry name" value="DUF1690"/>
    <property type="match status" value="1"/>
</dbReference>
<dbReference type="EMBL" id="ML995603">
    <property type="protein sequence ID" value="KAF2135309.1"/>
    <property type="molecule type" value="Genomic_DNA"/>
</dbReference>
<sequence length="188" mass="20960">MGAGNSKPEGQVPQHIFNANAPVRFSSELADTLQNSPQSDATRSKAVELEVQTRVAAELAKLRANESQRLRELQDQIVAETDAQVSSSASLTEKLSAALSSSETLAEKQRHADMSRGLVEREIAALKTKLEGRKKIDHLDPGVEKAKDEIVACLRINDRRPLDCWREVEAFRREVGRLEKEFVEKTVR</sequence>
<dbReference type="InterPro" id="IPR012471">
    <property type="entry name" value="DUF1690"/>
</dbReference>
<dbReference type="GeneID" id="54302105"/>
<organism evidence="2 3">
    <name type="scientific">Aplosporella prunicola CBS 121167</name>
    <dbReference type="NCBI Taxonomy" id="1176127"/>
    <lineage>
        <taxon>Eukaryota</taxon>
        <taxon>Fungi</taxon>
        <taxon>Dikarya</taxon>
        <taxon>Ascomycota</taxon>
        <taxon>Pezizomycotina</taxon>
        <taxon>Dothideomycetes</taxon>
        <taxon>Dothideomycetes incertae sedis</taxon>
        <taxon>Botryosphaeriales</taxon>
        <taxon>Aplosporellaceae</taxon>
        <taxon>Aplosporella</taxon>
    </lineage>
</organism>
<evidence type="ECO:0000313" key="2">
    <source>
        <dbReference type="EMBL" id="KAF2135309.1"/>
    </source>
</evidence>
<keyword evidence="1" id="KW-0175">Coiled coil</keyword>
<name>A0A6A6ATL2_9PEZI</name>
<dbReference type="AlphaFoldDB" id="A0A6A6ATL2"/>
<dbReference type="OrthoDB" id="5544375at2759"/>
<reference evidence="2" key="1">
    <citation type="journal article" date="2020" name="Stud. Mycol.">
        <title>101 Dothideomycetes genomes: a test case for predicting lifestyles and emergence of pathogens.</title>
        <authorList>
            <person name="Haridas S."/>
            <person name="Albert R."/>
            <person name="Binder M."/>
            <person name="Bloem J."/>
            <person name="Labutti K."/>
            <person name="Salamov A."/>
            <person name="Andreopoulos B."/>
            <person name="Baker S."/>
            <person name="Barry K."/>
            <person name="Bills G."/>
            <person name="Bluhm B."/>
            <person name="Cannon C."/>
            <person name="Castanera R."/>
            <person name="Culley D."/>
            <person name="Daum C."/>
            <person name="Ezra D."/>
            <person name="Gonzalez J."/>
            <person name="Henrissat B."/>
            <person name="Kuo A."/>
            <person name="Liang C."/>
            <person name="Lipzen A."/>
            <person name="Lutzoni F."/>
            <person name="Magnuson J."/>
            <person name="Mondo S."/>
            <person name="Nolan M."/>
            <person name="Ohm R."/>
            <person name="Pangilinan J."/>
            <person name="Park H.-J."/>
            <person name="Ramirez L."/>
            <person name="Alfaro M."/>
            <person name="Sun H."/>
            <person name="Tritt A."/>
            <person name="Yoshinaga Y."/>
            <person name="Zwiers L.-H."/>
            <person name="Turgeon B."/>
            <person name="Goodwin S."/>
            <person name="Spatafora J."/>
            <person name="Crous P."/>
            <person name="Grigoriev I."/>
        </authorList>
    </citation>
    <scope>NUCLEOTIDE SEQUENCE</scope>
    <source>
        <strain evidence="2">CBS 121167</strain>
    </source>
</reference>
<dbReference type="RefSeq" id="XP_033391028.1">
    <property type="nucleotide sequence ID" value="XM_033544609.1"/>
</dbReference>
<evidence type="ECO:0000313" key="3">
    <source>
        <dbReference type="Proteomes" id="UP000799438"/>
    </source>
</evidence>
<evidence type="ECO:0008006" key="4">
    <source>
        <dbReference type="Google" id="ProtNLM"/>
    </source>
</evidence>
<gene>
    <name evidence="2" type="ORF">K452DRAFT_323129</name>
</gene>
<dbReference type="Proteomes" id="UP000799438">
    <property type="component" value="Unassembled WGS sequence"/>
</dbReference>
<protein>
    <recommendedName>
        <fullName evidence="4">Altered inheritance of mitochondria protein 13, mitochondrial</fullName>
    </recommendedName>
</protein>
<accession>A0A6A6ATL2</accession>
<evidence type="ECO:0000256" key="1">
    <source>
        <dbReference type="SAM" id="Coils"/>
    </source>
</evidence>
<feature type="coiled-coil region" evidence="1">
    <location>
        <begin position="56"/>
        <end position="83"/>
    </location>
</feature>
<proteinExistence type="predicted"/>
<keyword evidence="3" id="KW-1185">Reference proteome</keyword>